<dbReference type="AlphaFoldDB" id="A0A1F7GYY4"/>
<dbReference type="EMBL" id="MFZO01000039">
    <property type="protein sequence ID" value="OGK24098.1"/>
    <property type="molecule type" value="Genomic_DNA"/>
</dbReference>
<dbReference type="InterPro" id="IPR047794">
    <property type="entry name" value="C45_proenzyme-like"/>
</dbReference>
<dbReference type="NCBIfam" id="NF040521">
    <property type="entry name" value="C45_proenzyme"/>
    <property type="match status" value="1"/>
</dbReference>
<reference evidence="2 3" key="1">
    <citation type="journal article" date="2016" name="Nat. Commun.">
        <title>Thousands of microbial genomes shed light on interconnected biogeochemical processes in an aquifer system.</title>
        <authorList>
            <person name="Anantharaman K."/>
            <person name="Brown C.T."/>
            <person name="Hug L.A."/>
            <person name="Sharon I."/>
            <person name="Castelle C.J."/>
            <person name="Probst A.J."/>
            <person name="Thomas B.C."/>
            <person name="Singh A."/>
            <person name="Wilkins M.J."/>
            <person name="Karaoz U."/>
            <person name="Brodie E.L."/>
            <person name="Williams K.H."/>
            <person name="Hubbard S.S."/>
            <person name="Banfield J.F."/>
        </authorList>
    </citation>
    <scope>NUCLEOTIDE SEQUENCE [LARGE SCALE GENOMIC DNA]</scope>
</reference>
<accession>A0A1F7GYY4</accession>
<evidence type="ECO:0000313" key="3">
    <source>
        <dbReference type="Proteomes" id="UP000177913"/>
    </source>
</evidence>
<dbReference type="InterPro" id="IPR005079">
    <property type="entry name" value="Peptidase_C45_hydrolase"/>
</dbReference>
<feature type="domain" description="Peptidase C45 hydrolase" evidence="1">
    <location>
        <begin position="167"/>
        <end position="296"/>
    </location>
</feature>
<sequence length="348" mass="39997">MNQRVLKFRGTHREIGEQIGLLYKKWGHTYSYMPPFADRYYSQQLKIYEKFYPQHLDFLTGLAKGLRIGKDKMFKISLTIFLAPVYAIVDRRCSAFAVNSSYGIFIGRNYDWLESSELHAKFLQYDYTDKSFFSIKGISDMGTWEFGKLVGPEEFILITEDAWNDNLYIGLNGAPGKKKDIGICTPHVVQLIAEQCKKVDEALSILEKIPTPNSQIYTLADKWGNLAVVEKSLDGGTKVRRSTKFIIATNHFNHKDLVSLNATMFEKVPFHSSFARYHYLESNLMSKWKELKLETINSLMKVPPVVQNWRGIKNGDVITIWQLALNLKKGESNIVFAPLTRQKNVITN</sequence>
<dbReference type="Pfam" id="PF03417">
    <property type="entry name" value="AAT"/>
    <property type="match status" value="1"/>
</dbReference>
<dbReference type="PANTHER" id="PTHR34180:SF1">
    <property type="entry name" value="BETA-ALANYL-DOPAMINE_CARCININE HYDROLASE"/>
    <property type="match status" value="1"/>
</dbReference>
<dbReference type="InterPro" id="IPR029055">
    <property type="entry name" value="Ntn_hydrolases_N"/>
</dbReference>
<comment type="caution">
    <text evidence="2">The sequence shown here is derived from an EMBL/GenBank/DDBJ whole genome shotgun (WGS) entry which is preliminary data.</text>
</comment>
<dbReference type="InterPro" id="IPR047801">
    <property type="entry name" value="Peptidase_C45"/>
</dbReference>
<evidence type="ECO:0000313" key="2">
    <source>
        <dbReference type="EMBL" id="OGK24098.1"/>
    </source>
</evidence>
<dbReference type="PANTHER" id="PTHR34180">
    <property type="entry name" value="PEPTIDASE C45"/>
    <property type="match status" value="1"/>
</dbReference>
<dbReference type="SUPFAM" id="SSF56235">
    <property type="entry name" value="N-terminal nucleophile aminohydrolases (Ntn hydrolases)"/>
    <property type="match status" value="1"/>
</dbReference>
<organism evidence="2 3">
    <name type="scientific">Candidatus Roizmanbacteria bacterium RIFCSPHIGHO2_02_FULL_38_11</name>
    <dbReference type="NCBI Taxonomy" id="1802039"/>
    <lineage>
        <taxon>Bacteria</taxon>
        <taxon>Candidatus Roizmaniibacteriota</taxon>
    </lineage>
</organism>
<proteinExistence type="predicted"/>
<name>A0A1F7GYY4_9BACT</name>
<dbReference type="Proteomes" id="UP000177913">
    <property type="component" value="Unassembled WGS sequence"/>
</dbReference>
<protein>
    <recommendedName>
        <fullName evidence="1">Peptidase C45 hydrolase domain-containing protein</fullName>
    </recommendedName>
</protein>
<gene>
    <name evidence="2" type="ORF">A3C25_05295</name>
</gene>
<evidence type="ECO:0000259" key="1">
    <source>
        <dbReference type="Pfam" id="PF03417"/>
    </source>
</evidence>
<dbReference type="Gene3D" id="3.60.60.10">
    <property type="entry name" value="Penicillin V Acylase, Chain A"/>
    <property type="match status" value="1"/>
</dbReference>